<keyword evidence="2" id="KW-0472">Membrane</keyword>
<organism evidence="3 4">
    <name type="scientific">Herrania umbratica</name>
    <dbReference type="NCBI Taxonomy" id="108875"/>
    <lineage>
        <taxon>Eukaryota</taxon>
        <taxon>Viridiplantae</taxon>
        <taxon>Streptophyta</taxon>
        <taxon>Embryophyta</taxon>
        <taxon>Tracheophyta</taxon>
        <taxon>Spermatophyta</taxon>
        <taxon>Magnoliopsida</taxon>
        <taxon>eudicotyledons</taxon>
        <taxon>Gunneridae</taxon>
        <taxon>Pentapetalae</taxon>
        <taxon>rosids</taxon>
        <taxon>malvids</taxon>
        <taxon>Malvales</taxon>
        <taxon>Malvaceae</taxon>
        <taxon>Byttnerioideae</taxon>
        <taxon>Herrania</taxon>
    </lineage>
</organism>
<feature type="transmembrane region" description="Helical" evidence="2">
    <location>
        <begin position="71"/>
        <end position="89"/>
    </location>
</feature>
<evidence type="ECO:0000313" key="3">
    <source>
        <dbReference type="Proteomes" id="UP000504621"/>
    </source>
</evidence>
<feature type="region of interest" description="Disordered" evidence="1">
    <location>
        <begin position="98"/>
        <end position="119"/>
    </location>
</feature>
<keyword evidence="2" id="KW-0812">Transmembrane</keyword>
<evidence type="ECO:0000313" key="4">
    <source>
        <dbReference type="RefSeq" id="XP_021286370.1"/>
    </source>
</evidence>
<feature type="compositionally biased region" description="Polar residues" evidence="1">
    <location>
        <begin position="100"/>
        <end position="110"/>
    </location>
</feature>
<evidence type="ECO:0000256" key="1">
    <source>
        <dbReference type="SAM" id="MobiDB-lite"/>
    </source>
</evidence>
<feature type="region of interest" description="Disordered" evidence="1">
    <location>
        <begin position="182"/>
        <end position="214"/>
    </location>
</feature>
<sequence length="214" mass="24971">MAKQEQSRALRDIHRIESSMFWIERLALLPLASQFPYFQQRLVLEPDIIFYIHRPVILTLILNHVLPNGCFIAAIIAWLVFIGTGYYDYKKELDKESRKNSSLSSKTNSPIAMEPSKDGKTLKKEEVMSAMTRKFHKWFIAVISKLDTMLKEFAERPKGFHKWFYDTLSEWDTMLKEVAGHGQELKTAEDKSDEQQDRGSEDSDFEKIEDAMKD</sequence>
<name>A0A6J1AHR5_9ROSI</name>
<reference evidence="4" key="1">
    <citation type="submission" date="2025-08" db="UniProtKB">
        <authorList>
            <consortium name="RefSeq"/>
        </authorList>
    </citation>
    <scope>IDENTIFICATION</scope>
    <source>
        <tissue evidence="4">Leaf</tissue>
    </source>
</reference>
<dbReference type="GeneID" id="110418080"/>
<evidence type="ECO:0000256" key="2">
    <source>
        <dbReference type="SAM" id="Phobius"/>
    </source>
</evidence>
<accession>A0A6J1AHR5</accession>
<protein>
    <submittedName>
        <fullName evidence="4">Uncharacterized protein LOC110418080</fullName>
    </submittedName>
</protein>
<dbReference type="AlphaFoldDB" id="A0A6J1AHR5"/>
<keyword evidence="3" id="KW-1185">Reference proteome</keyword>
<gene>
    <name evidence="4" type="primary">LOC110418080</name>
</gene>
<keyword evidence="2" id="KW-1133">Transmembrane helix</keyword>
<dbReference type="RefSeq" id="XP_021286370.1">
    <property type="nucleotide sequence ID" value="XM_021430695.1"/>
</dbReference>
<proteinExistence type="predicted"/>
<dbReference type="Proteomes" id="UP000504621">
    <property type="component" value="Unplaced"/>
</dbReference>